<dbReference type="Proteomes" id="UP000270094">
    <property type="component" value="Unassembled WGS sequence"/>
</dbReference>
<dbReference type="PANTHER" id="PTHR46669">
    <property type="entry name" value="LEUCINE-RICH PPR MOTIF-CONTAINING PROTEIN, MITOCHONDRIAL"/>
    <property type="match status" value="1"/>
</dbReference>
<dbReference type="GO" id="GO:0005634">
    <property type="term" value="C:nucleus"/>
    <property type="evidence" value="ECO:0007669"/>
    <property type="project" value="TreeGrafter"/>
</dbReference>
<proteinExistence type="predicted"/>
<dbReference type="OrthoDB" id="185373at2759"/>
<dbReference type="EMBL" id="UYYB01024359">
    <property type="protein sequence ID" value="VDM72232.1"/>
    <property type="molecule type" value="Genomic_DNA"/>
</dbReference>
<dbReference type="GO" id="GO:0003730">
    <property type="term" value="F:mRNA 3'-UTR binding"/>
    <property type="evidence" value="ECO:0007669"/>
    <property type="project" value="TreeGrafter"/>
</dbReference>
<evidence type="ECO:0000313" key="2">
    <source>
        <dbReference type="Proteomes" id="UP000270094"/>
    </source>
</evidence>
<dbReference type="GO" id="GO:0070129">
    <property type="term" value="P:regulation of mitochondrial translation"/>
    <property type="evidence" value="ECO:0007669"/>
    <property type="project" value="TreeGrafter"/>
</dbReference>
<organism evidence="1 2">
    <name type="scientific">Strongylus vulgaris</name>
    <name type="common">Blood worm</name>
    <dbReference type="NCBI Taxonomy" id="40348"/>
    <lineage>
        <taxon>Eukaryota</taxon>
        <taxon>Metazoa</taxon>
        <taxon>Ecdysozoa</taxon>
        <taxon>Nematoda</taxon>
        <taxon>Chromadorea</taxon>
        <taxon>Rhabditida</taxon>
        <taxon>Rhabditina</taxon>
        <taxon>Rhabditomorpha</taxon>
        <taxon>Strongyloidea</taxon>
        <taxon>Strongylidae</taxon>
        <taxon>Strongylus</taxon>
    </lineage>
</organism>
<dbReference type="AlphaFoldDB" id="A0A3P7KYJ9"/>
<dbReference type="GO" id="GO:0005739">
    <property type="term" value="C:mitochondrion"/>
    <property type="evidence" value="ECO:0007669"/>
    <property type="project" value="TreeGrafter"/>
</dbReference>
<evidence type="ECO:0000313" key="1">
    <source>
        <dbReference type="EMBL" id="VDM72232.1"/>
    </source>
</evidence>
<protein>
    <submittedName>
        <fullName evidence="1">Uncharacterized protein</fullName>
    </submittedName>
</protein>
<dbReference type="InterPro" id="IPR033490">
    <property type="entry name" value="LRP130"/>
</dbReference>
<keyword evidence="2" id="KW-1185">Reference proteome</keyword>
<accession>A0A3P7KYJ9</accession>
<name>A0A3P7KYJ9_STRVU</name>
<reference evidence="1 2" key="1">
    <citation type="submission" date="2018-11" db="EMBL/GenBank/DDBJ databases">
        <authorList>
            <consortium name="Pathogen Informatics"/>
        </authorList>
    </citation>
    <scope>NUCLEOTIDE SEQUENCE [LARGE SCALE GENOMIC DNA]</scope>
</reference>
<dbReference type="PANTHER" id="PTHR46669:SF1">
    <property type="entry name" value="LEUCINE-RICH PPR MOTIF-CONTAINING PROTEIN, MITOCHONDRIAL"/>
    <property type="match status" value="1"/>
</dbReference>
<gene>
    <name evidence="1" type="ORF">SVUK_LOCUS7230</name>
</gene>
<sequence length="129" mass="14974">MLKKKHLKIGCKSCLKVLRRTVMGEQRRLILSANDVLETIWLLSEKSRDGDGAEFVNLTEQMLNHTNRGPGFFRLLIREVETHICHQHYYTAVALLEDTNKISDCLKNQQKSCEFGLHQVIDSVKHIYH</sequence>